<dbReference type="Gene3D" id="3.40.50.720">
    <property type="entry name" value="NAD(P)-binding Rossmann-like Domain"/>
    <property type="match status" value="1"/>
</dbReference>
<evidence type="ECO:0000313" key="7">
    <source>
        <dbReference type="Proteomes" id="UP001549110"/>
    </source>
</evidence>
<dbReference type="RefSeq" id="WP_354297528.1">
    <property type="nucleotide sequence ID" value="NZ_JBEPLU010000001.1"/>
</dbReference>
<comment type="similarity">
    <text evidence="1">Belongs to the short-chain dehydrogenases/reductases (SDR) family.</text>
</comment>
<keyword evidence="2" id="KW-0560">Oxidoreductase</keyword>
<keyword evidence="5" id="KW-0753">Steroid metabolism</keyword>
<dbReference type="InterPro" id="IPR002347">
    <property type="entry name" value="SDR_fam"/>
</dbReference>
<evidence type="ECO:0000256" key="2">
    <source>
        <dbReference type="ARBA" id="ARBA00023002"/>
    </source>
</evidence>
<organism evidence="6 7">
    <name type="scientific">Phenylobacterium koreense</name>
    <dbReference type="NCBI Taxonomy" id="266125"/>
    <lineage>
        <taxon>Bacteria</taxon>
        <taxon>Pseudomonadati</taxon>
        <taxon>Pseudomonadota</taxon>
        <taxon>Alphaproteobacteria</taxon>
        <taxon>Caulobacterales</taxon>
        <taxon>Caulobacteraceae</taxon>
        <taxon>Phenylobacterium</taxon>
    </lineage>
</organism>
<dbReference type="Proteomes" id="UP001549110">
    <property type="component" value="Unassembled WGS sequence"/>
</dbReference>
<evidence type="ECO:0000256" key="5">
    <source>
        <dbReference type="ARBA" id="ARBA00023221"/>
    </source>
</evidence>
<dbReference type="PANTHER" id="PTHR43180">
    <property type="entry name" value="3-OXOACYL-(ACYL-CARRIER-PROTEIN) REDUCTASE (AFU_ORTHOLOGUE AFUA_6G11210)"/>
    <property type="match status" value="1"/>
</dbReference>
<dbReference type="PRINTS" id="PR00081">
    <property type="entry name" value="GDHRDH"/>
</dbReference>
<dbReference type="SUPFAM" id="SSF51735">
    <property type="entry name" value="NAD(P)-binding Rossmann-fold domains"/>
    <property type="match status" value="1"/>
</dbReference>
<gene>
    <name evidence="6" type="ORF">ABID41_002037</name>
</gene>
<evidence type="ECO:0000256" key="1">
    <source>
        <dbReference type="ARBA" id="ARBA00006484"/>
    </source>
</evidence>
<dbReference type="InterPro" id="IPR036291">
    <property type="entry name" value="NAD(P)-bd_dom_sf"/>
</dbReference>
<keyword evidence="4" id="KW-0443">Lipid metabolism</keyword>
<sequence>MGRLSGRVAVITGGCSGIGLGTVERFVEEGAKVLVGDIDDAAGNALAARFDGEVAYQRCDVLEEGQIQALMDGAAERFGALDILFNNAGAGGSPNRMEDMTGAAWDLSHNLLLRSVALGIRYAIPHMKARGGGSVINTASIAGTAAGYGPIAYSTAKAGVIHLTRVAAADLARDGIRVNAICPGLILTNIFTPSETVPPGLATIIKQSMAQTAPDTQPIAKAGQPLDIANAALFFASDESAFITGVHLMVDGGLFVGTRQSWDPEMRAERARVAEERRAAFEAGALAGG</sequence>
<dbReference type="PRINTS" id="PR00080">
    <property type="entry name" value="SDRFAMILY"/>
</dbReference>
<evidence type="ECO:0000256" key="3">
    <source>
        <dbReference type="ARBA" id="ARBA00023027"/>
    </source>
</evidence>
<keyword evidence="3" id="KW-0520">NAD</keyword>
<protein>
    <submittedName>
        <fullName evidence="6">NAD(P)-dependent dehydrogenase (Short-subunit alcohol dehydrogenase family)</fullName>
    </submittedName>
</protein>
<proteinExistence type="inferred from homology"/>
<name>A0ABV2EIU0_9CAUL</name>
<evidence type="ECO:0000313" key="6">
    <source>
        <dbReference type="EMBL" id="MET3526942.1"/>
    </source>
</evidence>
<dbReference type="PANTHER" id="PTHR43180:SF28">
    <property type="entry name" value="NAD(P)-BINDING ROSSMANN-FOLD SUPERFAMILY PROTEIN"/>
    <property type="match status" value="1"/>
</dbReference>
<dbReference type="Pfam" id="PF13561">
    <property type="entry name" value="adh_short_C2"/>
    <property type="match status" value="1"/>
</dbReference>
<evidence type="ECO:0000256" key="4">
    <source>
        <dbReference type="ARBA" id="ARBA00023098"/>
    </source>
</evidence>
<keyword evidence="7" id="KW-1185">Reference proteome</keyword>
<accession>A0ABV2EIU0</accession>
<dbReference type="EMBL" id="JBEPLU010000001">
    <property type="protein sequence ID" value="MET3526942.1"/>
    <property type="molecule type" value="Genomic_DNA"/>
</dbReference>
<comment type="caution">
    <text evidence="6">The sequence shown here is derived from an EMBL/GenBank/DDBJ whole genome shotgun (WGS) entry which is preliminary data.</text>
</comment>
<dbReference type="CDD" id="cd05233">
    <property type="entry name" value="SDR_c"/>
    <property type="match status" value="1"/>
</dbReference>
<reference evidence="6 7" key="1">
    <citation type="submission" date="2024-06" db="EMBL/GenBank/DDBJ databases">
        <title>Genomic Encyclopedia of Type Strains, Phase IV (KMG-IV): sequencing the most valuable type-strain genomes for metagenomic binning, comparative biology and taxonomic classification.</title>
        <authorList>
            <person name="Goeker M."/>
        </authorList>
    </citation>
    <scope>NUCLEOTIDE SEQUENCE [LARGE SCALE GENOMIC DNA]</scope>
    <source>
        <strain evidence="6 7">DSM 17809</strain>
    </source>
</reference>